<comment type="caution">
    <text evidence="6">The sequence shown here is derived from an EMBL/GenBank/DDBJ whole genome shotgun (WGS) entry which is preliminary data.</text>
</comment>
<dbReference type="AlphaFoldDB" id="W9XR36"/>
<dbReference type="SMART" id="SM00320">
    <property type="entry name" value="WD40"/>
    <property type="match status" value="2"/>
</dbReference>
<comment type="similarity">
    <text evidence="4">Belongs to the WD repeat PROPPIN family.</text>
</comment>
<accession>W9XR36</accession>
<evidence type="ECO:0000256" key="4">
    <source>
        <dbReference type="ARBA" id="ARBA00025740"/>
    </source>
</evidence>
<dbReference type="Gene3D" id="2.130.10.10">
    <property type="entry name" value="YVTN repeat-like/Quinoprotein amine dehydrogenase"/>
    <property type="match status" value="1"/>
</dbReference>
<evidence type="ECO:0000256" key="2">
    <source>
        <dbReference type="ARBA" id="ARBA00022574"/>
    </source>
</evidence>
<dbReference type="HOGENOM" id="CLU_025895_0_0_1"/>
<evidence type="ECO:0000313" key="7">
    <source>
        <dbReference type="Proteomes" id="UP000019478"/>
    </source>
</evidence>
<dbReference type="GO" id="GO:0080025">
    <property type="term" value="F:phosphatidylinositol-3,5-bisphosphate binding"/>
    <property type="evidence" value="ECO:0007669"/>
    <property type="project" value="EnsemblFungi"/>
</dbReference>
<sequence length="394" mass="42461">MNTRPVIDDSAGPIALSASFNSDASCFAVGLDTGFCVFNSDPCELKASRDLNAGIGAAEMLGRYNYLALVGGGKNPRWPQTKVMIWDDAKQKVAITLELKTAVLRVRLTKSWIAIAIQNSIHLYKFSSPPEKTAVFETADNPLGLCSLGSRLVAFPGRSPGKVQLVELASGNVSIIPAHTSALRAMELSADGQLLATASETGTLIRVFSTSNCTKVAELRRGVDPAYIFSIAISPNSSMLAVTSDKSTLHVFDIPGSQASQPTSPLNPPRRSQSPHVAGDEESSTNQKWGFLSKIPLLPRVFSDIYSFTSAHFEMGDENAGINGSSLSYLPALGSLPSRPQKGILGWTDNSTLICIGTGRDARWERFRVGERPGLAEEGQRVIWRDGWRKYLGS</sequence>
<dbReference type="PANTHER" id="PTHR11227">
    <property type="entry name" value="WD-REPEAT PROTEIN INTERACTING WITH PHOSPHOINOSIDES WIPI -RELATED"/>
    <property type="match status" value="1"/>
</dbReference>
<dbReference type="OrthoDB" id="1667587at2759"/>
<dbReference type="GO" id="GO:0000324">
    <property type="term" value="C:fungal-type vacuole"/>
    <property type="evidence" value="ECO:0007669"/>
    <property type="project" value="EnsemblFungi"/>
</dbReference>
<gene>
    <name evidence="6" type="ORF">A1O3_08080</name>
</gene>
<dbReference type="RefSeq" id="XP_007736369.1">
    <property type="nucleotide sequence ID" value="XM_007738179.1"/>
</dbReference>
<dbReference type="GeneID" id="19172169"/>
<evidence type="ECO:0000256" key="3">
    <source>
        <dbReference type="ARBA" id="ARBA00022737"/>
    </source>
</evidence>
<evidence type="ECO:0000256" key="1">
    <source>
        <dbReference type="ARBA" id="ARBA00004148"/>
    </source>
</evidence>
<keyword evidence="7" id="KW-1185">Reference proteome</keyword>
<dbReference type="InterPro" id="IPR036322">
    <property type="entry name" value="WD40_repeat_dom_sf"/>
</dbReference>
<dbReference type="GO" id="GO:0010314">
    <property type="term" value="F:phosphatidylinositol-5-phosphate binding"/>
    <property type="evidence" value="ECO:0007669"/>
    <property type="project" value="EnsemblFungi"/>
</dbReference>
<dbReference type="InterPro" id="IPR048720">
    <property type="entry name" value="PROPPIN"/>
</dbReference>
<dbReference type="GO" id="GO:0032266">
    <property type="term" value="F:phosphatidylinositol-3-phosphate binding"/>
    <property type="evidence" value="ECO:0007669"/>
    <property type="project" value="EnsemblFungi"/>
</dbReference>
<dbReference type="STRING" id="1182542.W9XR36"/>
<dbReference type="GO" id="GO:0005774">
    <property type="term" value="C:vacuolar membrane"/>
    <property type="evidence" value="ECO:0007669"/>
    <property type="project" value="UniProtKB-SubCell"/>
</dbReference>
<dbReference type="InterPro" id="IPR015943">
    <property type="entry name" value="WD40/YVTN_repeat-like_dom_sf"/>
</dbReference>
<dbReference type="EMBL" id="AMGY01000007">
    <property type="protein sequence ID" value="EXJ79795.1"/>
    <property type="molecule type" value="Genomic_DNA"/>
</dbReference>
<evidence type="ECO:0000256" key="5">
    <source>
        <dbReference type="SAM" id="MobiDB-lite"/>
    </source>
</evidence>
<dbReference type="GO" id="GO:0070273">
    <property type="term" value="F:phosphatidylinositol-4-phosphate binding"/>
    <property type="evidence" value="ECO:0007669"/>
    <property type="project" value="EnsemblFungi"/>
</dbReference>
<feature type="compositionally biased region" description="Polar residues" evidence="5">
    <location>
        <begin position="257"/>
        <end position="275"/>
    </location>
</feature>
<evidence type="ECO:0008006" key="8">
    <source>
        <dbReference type="Google" id="ProtNLM"/>
    </source>
</evidence>
<comment type="subcellular location">
    <subcellularLocation>
        <location evidence="1">Vacuole membrane</location>
        <topology evidence="1">Peripheral membrane protein</topology>
    </subcellularLocation>
</comment>
<protein>
    <recommendedName>
        <fullName evidence="8">SVP1-like protein 2</fullName>
    </recommendedName>
</protein>
<dbReference type="SUPFAM" id="SSF50978">
    <property type="entry name" value="WD40 repeat-like"/>
    <property type="match status" value="1"/>
</dbReference>
<reference evidence="6 7" key="1">
    <citation type="submission" date="2013-03" db="EMBL/GenBank/DDBJ databases">
        <title>The Genome Sequence of Capronia epimyces CBS 606.96.</title>
        <authorList>
            <consortium name="The Broad Institute Genomics Platform"/>
            <person name="Cuomo C."/>
            <person name="de Hoog S."/>
            <person name="Gorbushina A."/>
            <person name="Walker B."/>
            <person name="Young S.K."/>
            <person name="Zeng Q."/>
            <person name="Gargeya S."/>
            <person name="Fitzgerald M."/>
            <person name="Haas B."/>
            <person name="Abouelleil A."/>
            <person name="Allen A.W."/>
            <person name="Alvarado L."/>
            <person name="Arachchi H.M."/>
            <person name="Berlin A.M."/>
            <person name="Chapman S.B."/>
            <person name="Gainer-Dewar J."/>
            <person name="Goldberg J."/>
            <person name="Griggs A."/>
            <person name="Gujja S."/>
            <person name="Hansen M."/>
            <person name="Howarth C."/>
            <person name="Imamovic A."/>
            <person name="Ireland A."/>
            <person name="Larimer J."/>
            <person name="McCowan C."/>
            <person name="Murphy C."/>
            <person name="Pearson M."/>
            <person name="Poon T.W."/>
            <person name="Priest M."/>
            <person name="Roberts A."/>
            <person name="Saif S."/>
            <person name="Shea T."/>
            <person name="Sisk P."/>
            <person name="Sykes S."/>
            <person name="Wortman J."/>
            <person name="Nusbaum C."/>
            <person name="Birren B."/>
        </authorList>
    </citation>
    <scope>NUCLEOTIDE SEQUENCE [LARGE SCALE GENOMIC DNA]</scope>
    <source>
        <strain evidence="6 7">CBS 606.96</strain>
    </source>
</reference>
<keyword evidence="3" id="KW-0677">Repeat</keyword>
<dbReference type="Pfam" id="PF21032">
    <property type="entry name" value="PROPPIN"/>
    <property type="match status" value="1"/>
</dbReference>
<feature type="region of interest" description="Disordered" evidence="5">
    <location>
        <begin position="253"/>
        <end position="285"/>
    </location>
</feature>
<name>W9XR36_9EURO</name>
<dbReference type="GO" id="GO:0034727">
    <property type="term" value="P:piecemeal microautophagy of the nucleus"/>
    <property type="evidence" value="ECO:0007669"/>
    <property type="project" value="EnsemblFungi"/>
</dbReference>
<proteinExistence type="inferred from homology"/>
<dbReference type="Proteomes" id="UP000019478">
    <property type="component" value="Unassembled WGS sequence"/>
</dbReference>
<dbReference type="GO" id="GO:0005768">
    <property type="term" value="C:endosome"/>
    <property type="evidence" value="ECO:0007669"/>
    <property type="project" value="EnsemblFungi"/>
</dbReference>
<evidence type="ECO:0000313" key="6">
    <source>
        <dbReference type="EMBL" id="EXJ79795.1"/>
    </source>
</evidence>
<dbReference type="eggNOG" id="KOG2111">
    <property type="taxonomic scope" value="Eukaryota"/>
</dbReference>
<dbReference type="InterPro" id="IPR001680">
    <property type="entry name" value="WD40_rpt"/>
</dbReference>
<organism evidence="6 7">
    <name type="scientific">Capronia epimyces CBS 606.96</name>
    <dbReference type="NCBI Taxonomy" id="1182542"/>
    <lineage>
        <taxon>Eukaryota</taxon>
        <taxon>Fungi</taxon>
        <taxon>Dikarya</taxon>
        <taxon>Ascomycota</taxon>
        <taxon>Pezizomycotina</taxon>
        <taxon>Eurotiomycetes</taxon>
        <taxon>Chaetothyriomycetidae</taxon>
        <taxon>Chaetothyriales</taxon>
        <taxon>Herpotrichiellaceae</taxon>
        <taxon>Capronia</taxon>
    </lineage>
</organism>
<keyword evidence="2" id="KW-0853">WD repeat</keyword>